<evidence type="ECO:0000313" key="3">
    <source>
        <dbReference type="Proteomes" id="UP001222325"/>
    </source>
</evidence>
<accession>A0AAD6XPU5</accession>
<feature type="compositionally biased region" description="Basic residues" evidence="1">
    <location>
        <begin position="227"/>
        <end position="236"/>
    </location>
</feature>
<feature type="region of interest" description="Disordered" evidence="1">
    <location>
        <begin position="1"/>
        <end position="25"/>
    </location>
</feature>
<proteinExistence type="predicted"/>
<protein>
    <submittedName>
        <fullName evidence="2">Uncharacterized protein</fullName>
    </submittedName>
</protein>
<feature type="region of interest" description="Disordered" evidence="1">
    <location>
        <begin position="182"/>
        <end position="208"/>
    </location>
</feature>
<evidence type="ECO:0000313" key="2">
    <source>
        <dbReference type="EMBL" id="KAJ7079419.1"/>
    </source>
</evidence>
<dbReference type="Proteomes" id="UP001222325">
    <property type="component" value="Unassembled WGS sequence"/>
</dbReference>
<feature type="compositionally biased region" description="Pro residues" evidence="1">
    <location>
        <begin position="10"/>
        <end position="19"/>
    </location>
</feature>
<name>A0AAD6XPU5_9AGAR</name>
<feature type="compositionally biased region" description="Pro residues" evidence="1">
    <location>
        <begin position="191"/>
        <end position="200"/>
    </location>
</feature>
<dbReference type="AlphaFoldDB" id="A0AAD6XPU5"/>
<sequence length="292" mass="31098">MSTSPTEPASSPPHPPQCPLPHSHSALRLTGTLDALLDSSAPASARGARTAAVRSVAPRAALITPRDLPRSPRTTPRSVCVRTRSTLLAAFPHSHSFPASLAARYPAPSDAARADASANARPLCARGSEQCCHALRPPPTFPARPRRAAQSRPYYAPTVTKPLHAPPRVPLLPPALPLSPSPSPLSFAPGPAHPLPPHTSPPASNSSRSITLPLARFALPPRNAIRRKARGRSLRARARDPRIRRSSGGGTRSAAELRYPRSTQRLSLMSAEPPLRARSSPLRLKSCSNIVF</sequence>
<feature type="region of interest" description="Disordered" evidence="1">
    <location>
        <begin position="227"/>
        <end position="277"/>
    </location>
</feature>
<gene>
    <name evidence="2" type="ORF">B0H15DRAFT_516927</name>
</gene>
<reference evidence="2" key="1">
    <citation type="submission" date="2023-03" db="EMBL/GenBank/DDBJ databases">
        <title>Massive genome expansion in bonnet fungi (Mycena s.s.) driven by repeated elements and novel gene families across ecological guilds.</title>
        <authorList>
            <consortium name="Lawrence Berkeley National Laboratory"/>
            <person name="Harder C.B."/>
            <person name="Miyauchi S."/>
            <person name="Viragh M."/>
            <person name="Kuo A."/>
            <person name="Thoen E."/>
            <person name="Andreopoulos B."/>
            <person name="Lu D."/>
            <person name="Skrede I."/>
            <person name="Drula E."/>
            <person name="Henrissat B."/>
            <person name="Morin E."/>
            <person name="Kohler A."/>
            <person name="Barry K."/>
            <person name="LaButti K."/>
            <person name="Morin E."/>
            <person name="Salamov A."/>
            <person name="Lipzen A."/>
            <person name="Mereny Z."/>
            <person name="Hegedus B."/>
            <person name="Baldrian P."/>
            <person name="Stursova M."/>
            <person name="Weitz H."/>
            <person name="Taylor A."/>
            <person name="Grigoriev I.V."/>
            <person name="Nagy L.G."/>
            <person name="Martin F."/>
            <person name="Kauserud H."/>
        </authorList>
    </citation>
    <scope>NUCLEOTIDE SEQUENCE</scope>
    <source>
        <strain evidence="2">CBHHK173m</strain>
    </source>
</reference>
<organism evidence="2 3">
    <name type="scientific">Mycena belliarum</name>
    <dbReference type="NCBI Taxonomy" id="1033014"/>
    <lineage>
        <taxon>Eukaryota</taxon>
        <taxon>Fungi</taxon>
        <taxon>Dikarya</taxon>
        <taxon>Basidiomycota</taxon>
        <taxon>Agaricomycotina</taxon>
        <taxon>Agaricomycetes</taxon>
        <taxon>Agaricomycetidae</taxon>
        <taxon>Agaricales</taxon>
        <taxon>Marasmiineae</taxon>
        <taxon>Mycenaceae</taxon>
        <taxon>Mycena</taxon>
    </lineage>
</organism>
<keyword evidence="3" id="KW-1185">Reference proteome</keyword>
<evidence type="ECO:0000256" key="1">
    <source>
        <dbReference type="SAM" id="MobiDB-lite"/>
    </source>
</evidence>
<dbReference type="EMBL" id="JARJCN010000060">
    <property type="protein sequence ID" value="KAJ7079419.1"/>
    <property type="molecule type" value="Genomic_DNA"/>
</dbReference>
<comment type="caution">
    <text evidence="2">The sequence shown here is derived from an EMBL/GenBank/DDBJ whole genome shotgun (WGS) entry which is preliminary data.</text>
</comment>